<proteinExistence type="predicted"/>
<accession>A0ACB9YQG5</accession>
<organism evidence="1 2">
    <name type="scientific">Hypoxylon rubiginosum</name>
    <dbReference type="NCBI Taxonomy" id="110542"/>
    <lineage>
        <taxon>Eukaryota</taxon>
        <taxon>Fungi</taxon>
        <taxon>Dikarya</taxon>
        <taxon>Ascomycota</taxon>
        <taxon>Pezizomycotina</taxon>
        <taxon>Sordariomycetes</taxon>
        <taxon>Xylariomycetidae</taxon>
        <taxon>Xylariales</taxon>
        <taxon>Hypoxylaceae</taxon>
        <taxon>Hypoxylon</taxon>
    </lineage>
</organism>
<evidence type="ECO:0000313" key="1">
    <source>
        <dbReference type="EMBL" id="KAI4861467.1"/>
    </source>
</evidence>
<dbReference type="EMBL" id="MU393551">
    <property type="protein sequence ID" value="KAI4861467.1"/>
    <property type="molecule type" value="Genomic_DNA"/>
</dbReference>
<dbReference type="Proteomes" id="UP001497700">
    <property type="component" value="Unassembled WGS sequence"/>
</dbReference>
<protein>
    <submittedName>
        <fullName evidence="1">Uncharacterized protein</fullName>
    </submittedName>
</protein>
<gene>
    <name evidence="1" type="ORF">F4820DRAFT_451897</name>
</gene>
<sequence length="287" mass="33502">MGFDPHKGYPVRLAGQGLILVLALANGYGLFRSLCLGLGIESCLWSHYDLISTLCQYIAEFIRSTPLAISPQSRLNLKKEEKAASHSPDSNDKSNSAASFASRPKRLEQWHLRWNNDWYNDAVPQQIRKDYAYVMRYRHSTRHTKRDIRRWRAGQEEEISAAISGGYVDPENTLSCSRWQRARDRVLEFGPMKPLGCLKQGYDDFKEWRRERTNRDKVWKMTAFMEDIGDKPRWKAELTFKVSAEEISRLRKSGKWFEFPSAENIKWWWVKGPNGSESLPTLSVRHW</sequence>
<comment type="caution">
    <text evidence="1">The sequence shown here is derived from an EMBL/GenBank/DDBJ whole genome shotgun (WGS) entry which is preliminary data.</text>
</comment>
<keyword evidence="2" id="KW-1185">Reference proteome</keyword>
<evidence type="ECO:0000313" key="2">
    <source>
        <dbReference type="Proteomes" id="UP001497700"/>
    </source>
</evidence>
<name>A0ACB9YQG5_9PEZI</name>
<reference evidence="1 2" key="1">
    <citation type="journal article" date="2022" name="New Phytol.">
        <title>Ecological generalism drives hyperdiversity of secondary metabolite gene clusters in xylarialean endophytes.</title>
        <authorList>
            <person name="Franco M.E.E."/>
            <person name="Wisecaver J.H."/>
            <person name="Arnold A.E."/>
            <person name="Ju Y.M."/>
            <person name="Slot J.C."/>
            <person name="Ahrendt S."/>
            <person name="Moore L.P."/>
            <person name="Eastman K.E."/>
            <person name="Scott K."/>
            <person name="Konkel Z."/>
            <person name="Mondo S.J."/>
            <person name="Kuo A."/>
            <person name="Hayes R.D."/>
            <person name="Haridas S."/>
            <person name="Andreopoulos B."/>
            <person name="Riley R."/>
            <person name="LaButti K."/>
            <person name="Pangilinan J."/>
            <person name="Lipzen A."/>
            <person name="Amirebrahimi M."/>
            <person name="Yan J."/>
            <person name="Adam C."/>
            <person name="Keymanesh K."/>
            <person name="Ng V."/>
            <person name="Louie K."/>
            <person name="Northen T."/>
            <person name="Drula E."/>
            <person name="Henrissat B."/>
            <person name="Hsieh H.M."/>
            <person name="Youens-Clark K."/>
            <person name="Lutzoni F."/>
            <person name="Miadlikowska J."/>
            <person name="Eastwood D.C."/>
            <person name="Hamelin R.C."/>
            <person name="Grigoriev I.V."/>
            <person name="U'Ren J.M."/>
        </authorList>
    </citation>
    <scope>NUCLEOTIDE SEQUENCE [LARGE SCALE GENOMIC DNA]</scope>
    <source>
        <strain evidence="1 2">CBS 119005</strain>
    </source>
</reference>